<dbReference type="AlphaFoldDB" id="A0A2N0NSH5"/>
<sequence length="332" mass="37853">VPLPKFPSVIIALLPNLGSDKMESILDIHTLLLDFAQELKLHIISIGSDGAQVEFNAQTQVQQISTPSRLRISYSPYNIDFNCPIFPNIGPVIQVQDPKHAKKTGRNAAMSGARVLSLNCSTVGFGHFTKLLTHPESPMYKCDIYKLDRQDNGAAYRIFCPKNLKCCFDPNNKIKPEFEGTFVYLFIIGELVDSYLNRNITPIERIRMVMISYIFLRIWRFHINMLARKYPEFISSNQNFIASQTFAILTSLAESMVLLVKAHRDFYNQYPFVPWIHGSEACEHFFGAARQVNADFDFAELLDMVPKIGHYTKALNSKEISFNKDKSVREGK</sequence>
<dbReference type="Proteomes" id="UP000232722">
    <property type="component" value="Unassembled WGS sequence"/>
</dbReference>
<accession>A0A2N0NSH5</accession>
<proteinExistence type="predicted"/>
<evidence type="ECO:0000313" key="2">
    <source>
        <dbReference type="Proteomes" id="UP000232722"/>
    </source>
</evidence>
<comment type="caution">
    <text evidence="1">The sequence shown here is derived from an EMBL/GenBank/DDBJ whole genome shotgun (WGS) entry which is preliminary data.</text>
</comment>
<name>A0A2N0NSH5_9GLOM</name>
<dbReference type="VEuPathDB" id="FungiDB:RhiirA1_500421"/>
<gene>
    <name evidence="1" type="ORF">RhiirA5_467904</name>
</gene>
<evidence type="ECO:0000313" key="1">
    <source>
        <dbReference type="EMBL" id="PKB97511.1"/>
    </source>
</evidence>
<reference evidence="1 2" key="1">
    <citation type="submission" date="2016-04" db="EMBL/GenBank/DDBJ databases">
        <title>Genome analyses suggest a sexual origin of heterokaryosis in a supposedly ancient asexual fungus.</title>
        <authorList>
            <person name="Ropars J."/>
            <person name="Sedzielewska K."/>
            <person name="Noel J."/>
            <person name="Charron P."/>
            <person name="Farinelli L."/>
            <person name="Marton T."/>
            <person name="Kruger M."/>
            <person name="Pelin A."/>
            <person name="Brachmann A."/>
            <person name="Corradi N."/>
        </authorList>
    </citation>
    <scope>NUCLEOTIDE SEQUENCE [LARGE SCALE GENOMIC DNA]</scope>
    <source>
        <strain evidence="1 2">A5</strain>
    </source>
</reference>
<protein>
    <submittedName>
        <fullName evidence="1">Uncharacterized protein</fullName>
    </submittedName>
</protein>
<dbReference type="VEuPathDB" id="FungiDB:FUN_013620"/>
<feature type="non-terminal residue" evidence="1">
    <location>
        <position position="1"/>
    </location>
</feature>
<dbReference type="VEuPathDB" id="FungiDB:RhiirFUN_015099"/>
<organism evidence="1 2">
    <name type="scientific">Rhizophagus irregularis</name>
    <dbReference type="NCBI Taxonomy" id="588596"/>
    <lineage>
        <taxon>Eukaryota</taxon>
        <taxon>Fungi</taxon>
        <taxon>Fungi incertae sedis</taxon>
        <taxon>Mucoromycota</taxon>
        <taxon>Glomeromycotina</taxon>
        <taxon>Glomeromycetes</taxon>
        <taxon>Glomerales</taxon>
        <taxon>Glomeraceae</taxon>
        <taxon>Rhizophagus</taxon>
    </lineage>
</organism>
<dbReference type="EMBL" id="LLXJ01003163">
    <property type="protein sequence ID" value="PKB97511.1"/>
    <property type="molecule type" value="Genomic_DNA"/>
</dbReference>
<reference evidence="1 2" key="2">
    <citation type="submission" date="2017-09" db="EMBL/GenBank/DDBJ databases">
        <title>Extensive intraspecific genome diversity in a model arbuscular mycorrhizal fungus.</title>
        <authorList>
            <person name="Chen E.C."/>
            <person name="Morin E."/>
            <person name="Beaudet D."/>
            <person name="Noel J."/>
            <person name="Ndikumana S."/>
            <person name="Charron P."/>
            <person name="St-Onge C."/>
            <person name="Giorgi J."/>
            <person name="Grigoriev I.V."/>
            <person name="Roux C."/>
            <person name="Martin F.M."/>
            <person name="Corradi N."/>
        </authorList>
    </citation>
    <scope>NUCLEOTIDE SEQUENCE [LARGE SCALE GENOMIC DNA]</scope>
    <source>
        <strain evidence="1 2">A5</strain>
    </source>
</reference>